<protein>
    <submittedName>
        <fullName evidence="6">Ribosomal protein S18-alanine N-acetyltransferase</fullName>
    </submittedName>
</protein>
<organism evidence="6 7">
    <name type="scientific">Metallosphaera tengchongensis</name>
    <dbReference type="NCBI Taxonomy" id="1532350"/>
    <lineage>
        <taxon>Archaea</taxon>
        <taxon>Thermoproteota</taxon>
        <taxon>Thermoprotei</taxon>
        <taxon>Sulfolobales</taxon>
        <taxon>Sulfolobaceae</taxon>
        <taxon>Metallosphaera</taxon>
    </lineage>
</organism>
<evidence type="ECO:0000256" key="1">
    <source>
        <dbReference type="ARBA" id="ARBA00005395"/>
    </source>
</evidence>
<dbReference type="InterPro" id="IPR050680">
    <property type="entry name" value="YpeA/RimI_acetyltransf"/>
</dbReference>
<gene>
    <name evidence="6" type="primary">rimI</name>
    <name evidence="6" type="ORF">GWK48_04455</name>
</gene>
<keyword evidence="6" id="KW-0687">Ribonucleoprotein</keyword>
<dbReference type="InterPro" id="IPR006464">
    <property type="entry name" value="AcTrfase_RimI/Ard1"/>
</dbReference>
<keyword evidence="7" id="KW-1185">Reference proteome</keyword>
<evidence type="ECO:0000256" key="2">
    <source>
        <dbReference type="ARBA" id="ARBA00022490"/>
    </source>
</evidence>
<feature type="domain" description="N-acetyltransferase" evidence="5">
    <location>
        <begin position="4"/>
        <end position="148"/>
    </location>
</feature>
<evidence type="ECO:0000259" key="5">
    <source>
        <dbReference type="PROSITE" id="PS51186"/>
    </source>
</evidence>
<dbReference type="GO" id="GO:0008080">
    <property type="term" value="F:N-acetyltransferase activity"/>
    <property type="evidence" value="ECO:0007669"/>
    <property type="project" value="InterPro"/>
</dbReference>
<dbReference type="PANTHER" id="PTHR43420:SF12">
    <property type="entry name" value="N-ACETYLTRANSFERASE DOMAIN-CONTAINING PROTEIN"/>
    <property type="match status" value="1"/>
</dbReference>
<dbReference type="InterPro" id="IPR016181">
    <property type="entry name" value="Acyl_CoA_acyltransferase"/>
</dbReference>
<dbReference type="NCBIfam" id="TIGR01575">
    <property type="entry name" value="rimI"/>
    <property type="match status" value="1"/>
</dbReference>
<dbReference type="InterPro" id="IPR000182">
    <property type="entry name" value="GNAT_dom"/>
</dbReference>
<dbReference type="GO" id="GO:0005840">
    <property type="term" value="C:ribosome"/>
    <property type="evidence" value="ECO:0007669"/>
    <property type="project" value="UniProtKB-KW"/>
</dbReference>
<dbReference type="GeneID" id="55641174"/>
<evidence type="ECO:0000313" key="7">
    <source>
        <dbReference type="Proteomes" id="UP000509301"/>
    </source>
</evidence>
<dbReference type="AlphaFoldDB" id="A0A6N0NXD2"/>
<evidence type="ECO:0000256" key="4">
    <source>
        <dbReference type="ARBA" id="ARBA00023315"/>
    </source>
</evidence>
<keyword evidence="4" id="KW-0012">Acyltransferase</keyword>
<dbReference type="KEGG" id="mten:GWK48_04455"/>
<name>A0A6N0NXD2_9CREN</name>
<dbReference type="EMBL" id="CP049074">
    <property type="protein sequence ID" value="QKQ99740.1"/>
    <property type="molecule type" value="Genomic_DNA"/>
</dbReference>
<proteinExistence type="inferred from homology"/>
<dbReference type="PROSITE" id="PS51186">
    <property type="entry name" value="GNAT"/>
    <property type="match status" value="1"/>
</dbReference>
<keyword evidence="3 6" id="KW-0808">Transferase</keyword>
<dbReference type="SUPFAM" id="SSF55729">
    <property type="entry name" value="Acyl-CoA N-acyltransferases (Nat)"/>
    <property type="match status" value="1"/>
</dbReference>
<dbReference type="Gene3D" id="3.40.630.30">
    <property type="match status" value="1"/>
</dbReference>
<accession>A0A6N0NXD2</accession>
<keyword evidence="6" id="KW-0689">Ribosomal protein</keyword>
<dbReference type="CDD" id="cd04301">
    <property type="entry name" value="NAT_SF"/>
    <property type="match status" value="1"/>
</dbReference>
<keyword evidence="2" id="KW-0963">Cytoplasm</keyword>
<evidence type="ECO:0000313" key="6">
    <source>
        <dbReference type="EMBL" id="QKQ99740.1"/>
    </source>
</evidence>
<dbReference type="Proteomes" id="UP000509301">
    <property type="component" value="Chromosome"/>
</dbReference>
<comment type="similarity">
    <text evidence="1">Belongs to the acetyltransferase family. RimI subfamily.</text>
</comment>
<dbReference type="OrthoDB" id="43754at2157"/>
<dbReference type="PANTHER" id="PTHR43420">
    <property type="entry name" value="ACETYLTRANSFERASE"/>
    <property type="match status" value="1"/>
</dbReference>
<reference evidence="6 7" key="1">
    <citation type="submission" date="2020-02" db="EMBL/GenBank/DDBJ databases">
        <title>Comparative genome analysis reveals the metabolism and evolution of the thermophilic archaeal genus Metallosphaera.</title>
        <authorList>
            <person name="Jiang C."/>
        </authorList>
    </citation>
    <scope>NUCLEOTIDE SEQUENCE [LARGE SCALE GENOMIC DNA]</scope>
    <source>
        <strain evidence="6 7">Ric-A</strain>
    </source>
</reference>
<sequence length="154" mass="17845">MSSIIISDATAQDLQQIYEIEEESFENPYPLSLLRAYLFLADGLYLVAREDQHILGYTIGMRQFQTRGHVVSIATRGTQRRRGVGSSLLKILESRFEKIGCKYVYLEVNVKNRDAINFYLKHGYSIVRTRKNYYGRDKHAFVMLKPFSSSTSFE</sequence>
<dbReference type="Pfam" id="PF00583">
    <property type="entry name" value="Acetyltransf_1"/>
    <property type="match status" value="1"/>
</dbReference>
<evidence type="ECO:0000256" key="3">
    <source>
        <dbReference type="ARBA" id="ARBA00022679"/>
    </source>
</evidence>
<dbReference type="RefSeq" id="WP_174629996.1">
    <property type="nucleotide sequence ID" value="NZ_CP049074.1"/>
</dbReference>